<dbReference type="CDD" id="cd16917">
    <property type="entry name" value="HATPase_UhpB-NarQ-NarX-like"/>
    <property type="match status" value="1"/>
</dbReference>
<keyword evidence="9" id="KW-0808">Transferase</keyword>
<dbReference type="EC" id="2.7.13.3" evidence="4"/>
<dbReference type="SMART" id="SM00387">
    <property type="entry name" value="HATPase_c"/>
    <property type="match status" value="1"/>
</dbReference>
<evidence type="ECO:0000256" key="18">
    <source>
        <dbReference type="ARBA" id="ARBA00030800"/>
    </source>
</evidence>
<evidence type="ECO:0000256" key="16">
    <source>
        <dbReference type="ARBA" id="ARBA00023014"/>
    </source>
</evidence>
<evidence type="ECO:0000256" key="9">
    <source>
        <dbReference type="ARBA" id="ARBA00022679"/>
    </source>
</evidence>
<evidence type="ECO:0000256" key="10">
    <source>
        <dbReference type="ARBA" id="ARBA00022723"/>
    </source>
</evidence>
<feature type="domain" description="Histidine kinase" evidence="21">
    <location>
        <begin position="189"/>
        <end position="369"/>
    </location>
</feature>
<feature type="transmembrane region" description="Helical" evidence="20">
    <location>
        <begin position="21"/>
        <end position="39"/>
    </location>
</feature>
<evidence type="ECO:0000256" key="20">
    <source>
        <dbReference type="SAM" id="Phobius"/>
    </source>
</evidence>
<reference evidence="22" key="1">
    <citation type="submission" date="2022-04" db="EMBL/GenBank/DDBJ databases">
        <title>Complete genome sequence of a cyanobacterium, Nostoc sp. SO-36, isolated in Antarctica.</title>
        <authorList>
            <person name="Kanesaki Y."/>
            <person name="Effendi D."/>
            <person name="Sakamoto T."/>
            <person name="Ohtani S."/>
            <person name="Awai K."/>
        </authorList>
    </citation>
    <scope>NUCLEOTIDE SEQUENCE</scope>
    <source>
        <strain evidence="22">SO-36</strain>
    </source>
</reference>
<dbReference type="InterPro" id="IPR050482">
    <property type="entry name" value="Sensor_HK_TwoCompSys"/>
</dbReference>
<dbReference type="InterPro" id="IPR005467">
    <property type="entry name" value="His_kinase_dom"/>
</dbReference>
<evidence type="ECO:0000256" key="19">
    <source>
        <dbReference type="SAM" id="Coils"/>
    </source>
</evidence>
<organism evidence="22 23">
    <name type="scientific">Nostoc cf. commune SO-36</name>
    <dbReference type="NCBI Taxonomy" id="449208"/>
    <lineage>
        <taxon>Bacteria</taxon>
        <taxon>Bacillati</taxon>
        <taxon>Cyanobacteriota</taxon>
        <taxon>Cyanophyceae</taxon>
        <taxon>Nostocales</taxon>
        <taxon>Nostocaceae</taxon>
        <taxon>Nostoc</taxon>
    </lineage>
</organism>
<evidence type="ECO:0000256" key="14">
    <source>
        <dbReference type="ARBA" id="ARBA00023004"/>
    </source>
</evidence>
<keyword evidence="19" id="KW-0175">Coiled coil</keyword>
<evidence type="ECO:0000313" key="22">
    <source>
        <dbReference type="EMBL" id="BDI19273.1"/>
    </source>
</evidence>
<dbReference type="PROSITE" id="PS50109">
    <property type="entry name" value="HIS_KIN"/>
    <property type="match status" value="1"/>
</dbReference>
<feature type="transmembrane region" description="Helical" evidence="20">
    <location>
        <begin position="135"/>
        <end position="154"/>
    </location>
</feature>
<dbReference type="Gene3D" id="3.30.565.10">
    <property type="entry name" value="Histidine kinase-like ATPase, C-terminal domain"/>
    <property type="match status" value="1"/>
</dbReference>
<dbReference type="Proteomes" id="UP001055453">
    <property type="component" value="Chromosome"/>
</dbReference>
<dbReference type="PANTHER" id="PTHR24421">
    <property type="entry name" value="NITRATE/NITRITE SENSOR PROTEIN NARX-RELATED"/>
    <property type="match status" value="1"/>
</dbReference>
<keyword evidence="11" id="KW-0547">Nucleotide-binding</keyword>
<feature type="coiled-coil region" evidence="19">
    <location>
        <begin position="163"/>
        <end position="214"/>
    </location>
</feature>
<keyword evidence="14" id="KW-0408">Iron</keyword>
<evidence type="ECO:0000256" key="5">
    <source>
        <dbReference type="ARBA" id="ARBA00017322"/>
    </source>
</evidence>
<feature type="transmembrane region" description="Helical" evidence="20">
    <location>
        <begin position="89"/>
        <end position="108"/>
    </location>
</feature>
<keyword evidence="10" id="KW-0479">Metal-binding</keyword>
<dbReference type="GO" id="GO:0016301">
    <property type="term" value="F:kinase activity"/>
    <property type="evidence" value="ECO:0007669"/>
    <property type="project" value="UniProtKB-KW"/>
</dbReference>
<dbReference type="InterPro" id="IPR004358">
    <property type="entry name" value="Sig_transdc_His_kin-like_C"/>
</dbReference>
<keyword evidence="16" id="KW-0411">Iron-sulfur</keyword>
<protein>
    <recommendedName>
        <fullName evidence="5">Oxygen sensor histidine kinase NreB</fullName>
        <ecNumber evidence="4">2.7.13.3</ecNumber>
    </recommendedName>
    <alternativeName>
        <fullName evidence="18">Nitrogen regulation protein B</fullName>
    </alternativeName>
</protein>
<keyword evidence="12 22" id="KW-0418">Kinase</keyword>
<name>A0ABN6Q7W8_NOSCO</name>
<evidence type="ECO:0000256" key="6">
    <source>
        <dbReference type="ARBA" id="ARBA00022485"/>
    </source>
</evidence>
<dbReference type="Pfam" id="PF02518">
    <property type="entry name" value="HATPase_c"/>
    <property type="match status" value="1"/>
</dbReference>
<evidence type="ECO:0000256" key="11">
    <source>
        <dbReference type="ARBA" id="ARBA00022741"/>
    </source>
</evidence>
<keyword evidence="20" id="KW-1133">Transmembrane helix</keyword>
<evidence type="ECO:0000256" key="1">
    <source>
        <dbReference type="ARBA" id="ARBA00000085"/>
    </source>
</evidence>
<accession>A0ABN6Q7W8</accession>
<evidence type="ECO:0000256" key="7">
    <source>
        <dbReference type="ARBA" id="ARBA00022490"/>
    </source>
</evidence>
<comment type="function">
    <text evidence="17">Member of the two-component regulatory system NreB/NreC involved in the control of dissimilatory nitrate/nitrite reduction in response to oxygen. NreB functions as a direct oxygen sensor histidine kinase which is autophosphorylated, in the absence of oxygen, probably at the conserved histidine residue, and transfers its phosphate group probably to a conserved aspartate residue of NreC. NreB/NreC activates the expression of the nitrate (narGHJI) and nitrite (nir) reductase operons, as well as the putative nitrate transporter gene narT.</text>
</comment>
<comment type="cofactor">
    <cofactor evidence="2">
        <name>[4Fe-4S] cluster</name>
        <dbReference type="ChEBI" id="CHEBI:49883"/>
    </cofactor>
</comment>
<dbReference type="Pfam" id="PF07730">
    <property type="entry name" value="HisKA_3"/>
    <property type="match status" value="1"/>
</dbReference>
<evidence type="ECO:0000256" key="15">
    <source>
        <dbReference type="ARBA" id="ARBA00023012"/>
    </source>
</evidence>
<keyword evidence="20" id="KW-0472">Membrane</keyword>
<dbReference type="EMBL" id="AP025732">
    <property type="protein sequence ID" value="BDI19273.1"/>
    <property type="molecule type" value="Genomic_DNA"/>
</dbReference>
<comment type="catalytic activity">
    <reaction evidence="1">
        <text>ATP + protein L-histidine = ADP + protein N-phospho-L-histidine.</text>
        <dbReference type="EC" id="2.7.13.3"/>
    </reaction>
</comment>
<keyword evidence="20" id="KW-0812">Transmembrane</keyword>
<gene>
    <name evidence="22" type="ORF">ANSO36C_50750</name>
</gene>
<dbReference type="InterPro" id="IPR036890">
    <property type="entry name" value="HATPase_C_sf"/>
</dbReference>
<keyword evidence="13" id="KW-0067">ATP-binding</keyword>
<evidence type="ECO:0000256" key="12">
    <source>
        <dbReference type="ARBA" id="ARBA00022777"/>
    </source>
</evidence>
<evidence type="ECO:0000259" key="21">
    <source>
        <dbReference type="PROSITE" id="PS50109"/>
    </source>
</evidence>
<feature type="transmembrane region" description="Helical" evidence="20">
    <location>
        <begin position="51"/>
        <end position="77"/>
    </location>
</feature>
<evidence type="ECO:0000256" key="8">
    <source>
        <dbReference type="ARBA" id="ARBA00022553"/>
    </source>
</evidence>
<evidence type="ECO:0000313" key="23">
    <source>
        <dbReference type="Proteomes" id="UP001055453"/>
    </source>
</evidence>
<dbReference type="SUPFAM" id="SSF55874">
    <property type="entry name" value="ATPase domain of HSP90 chaperone/DNA topoisomerase II/histidine kinase"/>
    <property type="match status" value="1"/>
</dbReference>
<dbReference type="PRINTS" id="PR00344">
    <property type="entry name" value="BCTRLSENSOR"/>
</dbReference>
<keyword evidence="6" id="KW-0004">4Fe-4S</keyword>
<evidence type="ECO:0000256" key="4">
    <source>
        <dbReference type="ARBA" id="ARBA00012438"/>
    </source>
</evidence>
<evidence type="ECO:0000256" key="17">
    <source>
        <dbReference type="ARBA" id="ARBA00024827"/>
    </source>
</evidence>
<keyword evidence="23" id="KW-1185">Reference proteome</keyword>
<comment type="subcellular location">
    <subcellularLocation>
        <location evidence="3">Cytoplasm</location>
    </subcellularLocation>
</comment>
<keyword evidence="15" id="KW-0902">Two-component regulatory system</keyword>
<dbReference type="Gene3D" id="1.20.5.1930">
    <property type="match status" value="1"/>
</dbReference>
<keyword evidence="7" id="KW-0963">Cytoplasm</keyword>
<sequence>MIAGITLGCIIDGTFQISTVTTLYVITCLVGYALLSLIFPIERPLWQRQIYILIGMLLALSVKFIGTGLELFVYLYIAKSCFLLNRKNLLLTVILIVSLDILTSILTVPESVKAQADLCGILQGSKQIKLVIIEYLSNNLVSIPFIIAFSFMIISEQKSRQRAEALTQQVQTLADALERTRIARDIHDSLGHSLTNLNSRLAIAQQKLRQHDIDTVSQAVDTAKFLASQCIEDVSHYLKTMRQTDFNLNQALTTLVEQLRYNQAFNIKWEINLPQLSLSNSHHIYCIVKEGLTNIQKHAHASQVFFRGKSTPEVILLELRDDGQGFDNTMPHSGLGLKGMIERVEMLGGNLIIKSTPGLGTQIKITIPL</sequence>
<evidence type="ECO:0000256" key="13">
    <source>
        <dbReference type="ARBA" id="ARBA00022840"/>
    </source>
</evidence>
<dbReference type="PANTHER" id="PTHR24421:SF10">
    <property type="entry name" value="NITRATE_NITRITE SENSOR PROTEIN NARQ"/>
    <property type="match status" value="1"/>
</dbReference>
<dbReference type="InterPro" id="IPR003594">
    <property type="entry name" value="HATPase_dom"/>
</dbReference>
<keyword evidence="8" id="KW-0597">Phosphoprotein</keyword>
<proteinExistence type="predicted"/>
<evidence type="ECO:0000256" key="2">
    <source>
        <dbReference type="ARBA" id="ARBA00001966"/>
    </source>
</evidence>
<evidence type="ECO:0000256" key="3">
    <source>
        <dbReference type="ARBA" id="ARBA00004496"/>
    </source>
</evidence>
<dbReference type="InterPro" id="IPR011712">
    <property type="entry name" value="Sig_transdc_His_kin_sub3_dim/P"/>
</dbReference>